<proteinExistence type="predicted"/>
<dbReference type="AlphaFoldDB" id="A0A1I7TEE0"/>
<evidence type="ECO:0000313" key="1">
    <source>
        <dbReference type="Proteomes" id="UP000095282"/>
    </source>
</evidence>
<accession>A0A1I7TEE0</accession>
<dbReference type="WBParaSite" id="Csp11.Scaffold591.g5121.t1">
    <property type="protein sequence ID" value="Csp11.Scaffold591.g5121.t1"/>
    <property type="gene ID" value="Csp11.Scaffold591.g5121"/>
</dbReference>
<dbReference type="Proteomes" id="UP000095282">
    <property type="component" value="Unplaced"/>
</dbReference>
<name>A0A1I7TEE0_9PELO</name>
<evidence type="ECO:0000313" key="2">
    <source>
        <dbReference type="WBParaSite" id="Csp11.Scaffold591.g5121.t1"/>
    </source>
</evidence>
<organism evidence="1 2">
    <name type="scientific">Caenorhabditis tropicalis</name>
    <dbReference type="NCBI Taxonomy" id="1561998"/>
    <lineage>
        <taxon>Eukaryota</taxon>
        <taxon>Metazoa</taxon>
        <taxon>Ecdysozoa</taxon>
        <taxon>Nematoda</taxon>
        <taxon>Chromadorea</taxon>
        <taxon>Rhabditida</taxon>
        <taxon>Rhabditina</taxon>
        <taxon>Rhabditomorpha</taxon>
        <taxon>Rhabditoidea</taxon>
        <taxon>Rhabditidae</taxon>
        <taxon>Peloderinae</taxon>
        <taxon>Caenorhabditis</taxon>
    </lineage>
</organism>
<reference evidence="2" key="1">
    <citation type="submission" date="2016-11" db="UniProtKB">
        <authorList>
            <consortium name="WormBaseParasite"/>
        </authorList>
    </citation>
    <scope>IDENTIFICATION</scope>
</reference>
<sequence>MNTHKILEKKKKKKMERSGDRHIIDVERMDTDLWQVVYSLLCVCMLNDSMEEQGEEEEKDLVFVFFGGSFGFILSLQNICQAYGDRESSPESSLSLKEIRGFP</sequence>
<protein>
    <submittedName>
        <fullName evidence="2">Uncharacterized protein</fullName>
    </submittedName>
</protein>
<dbReference type="eggNOG" id="ENOG502TKDE">
    <property type="taxonomic scope" value="Eukaryota"/>
</dbReference>
<keyword evidence="1" id="KW-1185">Reference proteome</keyword>